<feature type="domain" description="YoaR-like putative peptidoglycan binding" evidence="2">
    <location>
        <begin position="445"/>
        <end position="517"/>
    </location>
</feature>
<dbReference type="AlphaFoldDB" id="A0A9X1T310"/>
<feature type="compositionally biased region" description="Low complexity" evidence="1">
    <location>
        <begin position="1"/>
        <end position="14"/>
    </location>
</feature>
<dbReference type="PANTHER" id="PTHR35788">
    <property type="entry name" value="EXPORTED PROTEIN-RELATED"/>
    <property type="match status" value="1"/>
</dbReference>
<dbReference type="RefSeq" id="WP_231448044.1">
    <property type="nucleotide sequence ID" value="NZ_JAJOMB010000021.1"/>
</dbReference>
<proteinExistence type="predicted"/>
<protein>
    <submittedName>
        <fullName evidence="3">VanW family protein</fullName>
    </submittedName>
</protein>
<dbReference type="PANTHER" id="PTHR35788:SF1">
    <property type="entry name" value="EXPORTED PROTEIN"/>
    <property type="match status" value="1"/>
</dbReference>
<dbReference type="Pfam" id="PF04294">
    <property type="entry name" value="VanW"/>
    <property type="match status" value="1"/>
</dbReference>
<dbReference type="InterPro" id="IPR007391">
    <property type="entry name" value="Vancomycin_resist_VanW"/>
</dbReference>
<dbReference type="InterPro" id="IPR022029">
    <property type="entry name" value="YoaR-like_PG-bd"/>
</dbReference>
<accession>A0A9X1T310</accession>
<feature type="region of interest" description="Disordered" evidence="1">
    <location>
        <begin position="1"/>
        <end position="215"/>
    </location>
</feature>
<comment type="caution">
    <text evidence="3">The sequence shown here is derived from an EMBL/GenBank/DDBJ whole genome shotgun (WGS) entry which is preliminary data.</text>
</comment>
<feature type="compositionally biased region" description="Low complexity" evidence="1">
    <location>
        <begin position="70"/>
        <end position="88"/>
    </location>
</feature>
<reference evidence="3" key="1">
    <citation type="submission" date="2021-11" db="EMBL/GenBank/DDBJ databases">
        <title>Streptomyces corallinus and Kineosporia corallina sp. nov., two new coral-derived marine actinobacteria.</title>
        <authorList>
            <person name="Buangrab K."/>
            <person name="Sutthacheep M."/>
            <person name="Yeemin T."/>
            <person name="Harunari E."/>
            <person name="Igarashi Y."/>
            <person name="Sripreechasak P."/>
            <person name="Kanchanasin P."/>
            <person name="Tanasupawat S."/>
            <person name="Phongsopitanun W."/>
        </authorList>
    </citation>
    <scope>NUCLEOTIDE SEQUENCE</scope>
    <source>
        <strain evidence="3">JCM 31032</strain>
    </source>
</reference>
<dbReference type="EMBL" id="JAJOMB010000021">
    <property type="protein sequence ID" value="MCD5315238.1"/>
    <property type="molecule type" value="Genomic_DNA"/>
</dbReference>
<evidence type="ECO:0000259" key="2">
    <source>
        <dbReference type="Pfam" id="PF12229"/>
    </source>
</evidence>
<name>A0A9X1T310_9ACTN</name>
<evidence type="ECO:0000256" key="1">
    <source>
        <dbReference type="SAM" id="MobiDB-lite"/>
    </source>
</evidence>
<feature type="compositionally biased region" description="Polar residues" evidence="1">
    <location>
        <begin position="178"/>
        <end position="188"/>
    </location>
</feature>
<feature type="compositionally biased region" description="Basic and acidic residues" evidence="1">
    <location>
        <begin position="351"/>
        <end position="361"/>
    </location>
</feature>
<dbReference type="InterPro" id="IPR052913">
    <property type="entry name" value="Glycopeptide_resist_protein"/>
</dbReference>
<dbReference type="Pfam" id="PF12229">
    <property type="entry name" value="PG_binding_4"/>
    <property type="match status" value="1"/>
</dbReference>
<feature type="region of interest" description="Disordered" evidence="1">
    <location>
        <begin position="351"/>
        <end position="377"/>
    </location>
</feature>
<organism evidence="3 4">
    <name type="scientific">Kineosporia babensis</name>
    <dbReference type="NCBI Taxonomy" id="499548"/>
    <lineage>
        <taxon>Bacteria</taxon>
        <taxon>Bacillati</taxon>
        <taxon>Actinomycetota</taxon>
        <taxon>Actinomycetes</taxon>
        <taxon>Kineosporiales</taxon>
        <taxon>Kineosporiaceae</taxon>
        <taxon>Kineosporia</taxon>
    </lineage>
</organism>
<evidence type="ECO:0000313" key="3">
    <source>
        <dbReference type="EMBL" id="MCD5315238.1"/>
    </source>
</evidence>
<feature type="compositionally biased region" description="Basic and acidic residues" evidence="1">
    <location>
        <begin position="56"/>
        <end position="69"/>
    </location>
</feature>
<dbReference type="Proteomes" id="UP001138997">
    <property type="component" value="Unassembled WGS sequence"/>
</dbReference>
<gene>
    <name evidence="3" type="ORF">LR394_30485</name>
</gene>
<sequence>MPRAAGTAGSAGAGPRENGDSPAQGFAPRPGQNRALPSGRSEGEVGPGRNNPDHGNSGERGSDSDRGRDNGNAAALGAAGFAPAPGGNQRSGAGDRGGDQARPQFDQRADNNGDGSGPEELSWDNPDRNNSNRNGSDYDPSDYDDPEQDRSRGAAAPDSDSRGFADTDWEATEVRPLSSPNSRVSHSGSDPYGSNDSGGNDRSGGSGGTVVPASRIPGGRKSLIIGAAVAGSALAAYLGFAWLESDRVAEGTSVAGVDIGGLNKSEAVNTLNQAFADLDGKIVLTASEGKDEKATPIEDLGLTLNSEAVADRLTGFTVNPVALWKKMAGGGAEEADPSLSDESIEKGLDAFRKNSGEEPKNAKVSFDGTTPKVESSTDGYEIASGAAGVVRSGWLTGEVDVPVQPKTPEISTADAEKVVSEQAEPAVSAPLTVKVGKTEVELSPEQIVPALSFKAKDGELALNVNGKKLRETVLAEGKGISKKPVDAQIVVENGKPKVIPGKDGVTVAAAALAEQVRGPLVATAADQRVAEVPTSAQKPKLTTEKAEGLGVKERISTFSTNLTADAGRTENLRIAAREVDGTLVLPGETFSLNEVLGERTAAKGYNPAPAIQNGRLVQDYGGGVSQMATTIFNNVFFAGLEDVYHKPHSFYISRYPEGREATVNWPTVDLKWKNDTDTAVLIKASASSQVTVSFYGTKYWDITAGKSERSNLRTPETHYDDSDGCVAQSANSGFDVSISRTFRKPGSDKVEKTETFHAVYNAEDTVICGPEPGSGGKKKKNDD</sequence>
<evidence type="ECO:0000313" key="4">
    <source>
        <dbReference type="Proteomes" id="UP001138997"/>
    </source>
</evidence>
<keyword evidence="4" id="KW-1185">Reference proteome</keyword>